<dbReference type="GeneID" id="68353176"/>
<organism evidence="1 2">
    <name type="scientific">Hirsutella rhossiliensis</name>
    <dbReference type="NCBI Taxonomy" id="111463"/>
    <lineage>
        <taxon>Eukaryota</taxon>
        <taxon>Fungi</taxon>
        <taxon>Dikarya</taxon>
        <taxon>Ascomycota</taxon>
        <taxon>Pezizomycotina</taxon>
        <taxon>Sordariomycetes</taxon>
        <taxon>Hypocreomycetidae</taxon>
        <taxon>Hypocreales</taxon>
        <taxon>Ophiocordycipitaceae</taxon>
        <taxon>Hirsutella</taxon>
    </lineage>
</organism>
<accession>A0A9P8SKM4</accession>
<protein>
    <submittedName>
        <fullName evidence="1">Uncharacterized protein</fullName>
    </submittedName>
</protein>
<dbReference type="AlphaFoldDB" id="A0A9P8SKM4"/>
<evidence type="ECO:0000313" key="1">
    <source>
        <dbReference type="EMBL" id="KAH0966031.1"/>
    </source>
</evidence>
<dbReference type="EMBL" id="JAIZPD010000003">
    <property type="protein sequence ID" value="KAH0966031.1"/>
    <property type="molecule type" value="Genomic_DNA"/>
</dbReference>
<sequence length="165" mass="18269">MVAADVDAPTVLVKVQGVNGTLAEPDEEVSLEDIDPILAVFAICLRLVLSTPALFCQEVGDGEDPDAVLTFGIHYEDWHRALYMLKSSPRQARPQPEAHQETRETATLPFLGYAAAERRPEHISEFGKEQANALAALEMTRELAYLYPGLNARPRWPPATSSNRR</sequence>
<reference evidence="1" key="1">
    <citation type="submission" date="2021-09" db="EMBL/GenBank/DDBJ databases">
        <title>A high-quality genome of the endoparasitic fungus Hirsutella rhossiliensis with a comparison of Hirsutella genomes reveals transposable elements contributing to genome size variation.</title>
        <authorList>
            <person name="Lin R."/>
            <person name="Jiao Y."/>
            <person name="Sun X."/>
            <person name="Ling J."/>
            <person name="Xie B."/>
            <person name="Cheng X."/>
        </authorList>
    </citation>
    <scope>NUCLEOTIDE SEQUENCE</scope>
    <source>
        <strain evidence="1">HR02</strain>
    </source>
</reference>
<dbReference type="Proteomes" id="UP000824596">
    <property type="component" value="Unassembled WGS sequence"/>
</dbReference>
<proteinExistence type="predicted"/>
<evidence type="ECO:0000313" key="2">
    <source>
        <dbReference type="Proteomes" id="UP000824596"/>
    </source>
</evidence>
<dbReference type="RefSeq" id="XP_044723544.1">
    <property type="nucleotide sequence ID" value="XM_044862518.1"/>
</dbReference>
<gene>
    <name evidence="1" type="ORF">HRG_04047</name>
</gene>
<keyword evidence="2" id="KW-1185">Reference proteome</keyword>
<name>A0A9P8SKM4_9HYPO</name>
<comment type="caution">
    <text evidence="1">The sequence shown here is derived from an EMBL/GenBank/DDBJ whole genome shotgun (WGS) entry which is preliminary data.</text>
</comment>